<reference evidence="2 3" key="1">
    <citation type="submission" date="2019-01" db="EMBL/GenBank/DDBJ databases">
        <title>Sequencing the genomes of 1000 actinobacteria strains.</title>
        <authorList>
            <person name="Klenk H.-P."/>
        </authorList>
    </citation>
    <scope>NUCLEOTIDE SEQUENCE [LARGE SCALE GENOMIC DNA]</scope>
    <source>
        <strain evidence="2 3">DSM 43925</strain>
    </source>
</reference>
<dbReference type="Proteomes" id="UP000284824">
    <property type="component" value="Unassembled WGS sequence"/>
</dbReference>
<dbReference type="RefSeq" id="WP_127938588.1">
    <property type="nucleotide sequence ID" value="NZ_SAUN01000001.1"/>
</dbReference>
<proteinExistence type="predicted"/>
<organism evidence="2 3">
    <name type="scientific">Nonomuraea polychroma</name>
    <dbReference type="NCBI Taxonomy" id="46176"/>
    <lineage>
        <taxon>Bacteria</taxon>
        <taxon>Bacillati</taxon>
        <taxon>Actinomycetota</taxon>
        <taxon>Actinomycetes</taxon>
        <taxon>Streptosporangiales</taxon>
        <taxon>Streptosporangiaceae</taxon>
        <taxon>Nonomuraea</taxon>
    </lineage>
</organism>
<evidence type="ECO:0000256" key="1">
    <source>
        <dbReference type="SAM" id="MobiDB-lite"/>
    </source>
</evidence>
<gene>
    <name evidence="2" type="ORF">EDD27_9314</name>
</gene>
<name>A0A438ML09_9ACTN</name>
<evidence type="ECO:0000313" key="3">
    <source>
        <dbReference type="Proteomes" id="UP000284824"/>
    </source>
</evidence>
<protein>
    <submittedName>
        <fullName evidence="2">Uncharacterized protein</fullName>
    </submittedName>
</protein>
<evidence type="ECO:0000313" key="2">
    <source>
        <dbReference type="EMBL" id="RVX46432.1"/>
    </source>
</evidence>
<dbReference type="OrthoDB" id="3689027at2"/>
<feature type="region of interest" description="Disordered" evidence="1">
    <location>
        <begin position="180"/>
        <end position="213"/>
    </location>
</feature>
<accession>A0A438ML09</accession>
<dbReference type="EMBL" id="SAUN01000001">
    <property type="protein sequence ID" value="RVX46432.1"/>
    <property type="molecule type" value="Genomic_DNA"/>
</dbReference>
<sequence>MGRFEEQLLDRLVQQHGATLAQARRPAPSAVRRVVTSRPVWIGSGTLGLAASIVVATALSAGAPAFAVSQGADGSVTVSIRDIGAVDAANAELRKLGAPVAAVPMTADCRDTVTLENALPQGGGVDFSTRGSVSSTGDGEGEVTVLVDGVPEGTTLLLAAKKDAGMLTLAIAGSVQGRVPNCLPEPPPAPGAPATGVPGTDGGQPTAGSQQDS</sequence>
<dbReference type="AlphaFoldDB" id="A0A438ML09"/>
<keyword evidence="3" id="KW-1185">Reference proteome</keyword>
<comment type="caution">
    <text evidence="2">The sequence shown here is derived from an EMBL/GenBank/DDBJ whole genome shotgun (WGS) entry which is preliminary data.</text>
</comment>